<evidence type="ECO:0000256" key="4">
    <source>
        <dbReference type="ARBA" id="ARBA00022989"/>
    </source>
</evidence>
<keyword evidence="5" id="KW-0040">ANK repeat</keyword>
<dbReference type="SMART" id="SM00248">
    <property type="entry name" value="ANK"/>
    <property type="match status" value="4"/>
</dbReference>
<feature type="domain" description="PGG" evidence="8">
    <location>
        <begin position="147"/>
        <end position="233"/>
    </location>
</feature>
<keyword evidence="4 7" id="KW-1133">Transmembrane helix</keyword>
<dbReference type="InterPro" id="IPR002110">
    <property type="entry name" value="Ankyrin_rpt"/>
</dbReference>
<dbReference type="EMBL" id="JAUJYO010000006">
    <property type="protein sequence ID" value="KAK1314577.1"/>
    <property type="molecule type" value="Genomic_DNA"/>
</dbReference>
<evidence type="ECO:0000256" key="3">
    <source>
        <dbReference type="ARBA" id="ARBA00022737"/>
    </source>
</evidence>
<feature type="transmembrane region" description="Helical" evidence="7">
    <location>
        <begin position="251"/>
        <end position="277"/>
    </location>
</feature>
<feature type="transmembrane region" description="Helical" evidence="7">
    <location>
        <begin position="178"/>
        <end position="200"/>
    </location>
</feature>
<evidence type="ECO:0000256" key="2">
    <source>
        <dbReference type="ARBA" id="ARBA00022692"/>
    </source>
</evidence>
<dbReference type="Proteomes" id="UP001180020">
    <property type="component" value="Unassembled WGS sequence"/>
</dbReference>
<dbReference type="PANTHER" id="PTHR24186:SF38">
    <property type="entry name" value="ANKYRIN REPEAT FAMILY PROTEIN"/>
    <property type="match status" value="1"/>
</dbReference>
<keyword evidence="10" id="KW-1185">Reference proteome</keyword>
<evidence type="ECO:0000259" key="8">
    <source>
        <dbReference type="Pfam" id="PF13962"/>
    </source>
</evidence>
<organism evidence="9 10">
    <name type="scientific">Acorus calamus</name>
    <name type="common">Sweet flag</name>
    <dbReference type="NCBI Taxonomy" id="4465"/>
    <lineage>
        <taxon>Eukaryota</taxon>
        <taxon>Viridiplantae</taxon>
        <taxon>Streptophyta</taxon>
        <taxon>Embryophyta</taxon>
        <taxon>Tracheophyta</taxon>
        <taxon>Spermatophyta</taxon>
        <taxon>Magnoliopsida</taxon>
        <taxon>Liliopsida</taxon>
        <taxon>Acoraceae</taxon>
        <taxon>Acorus</taxon>
    </lineage>
</organism>
<dbReference type="Pfam" id="PF13962">
    <property type="entry name" value="PGG"/>
    <property type="match status" value="1"/>
</dbReference>
<evidence type="ECO:0000256" key="7">
    <source>
        <dbReference type="SAM" id="Phobius"/>
    </source>
</evidence>
<proteinExistence type="predicted"/>
<keyword evidence="3" id="KW-0677">Repeat</keyword>
<gene>
    <name evidence="9" type="ORF">QJS10_CPA06g00744</name>
</gene>
<dbReference type="InterPro" id="IPR036770">
    <property type="entry name" value="Ankyrin_rpt-contain_sf"/>
</dbReference>
<dbReference type="GO" id="GO:0005886">
    <property type="term" value="C:plasma membrane"/>
    <property type="evidence" value="ECO:0007669"/>
    <property type="project" value="TreeGrafter"/>
</dbReference>
<dbReference type="Gene3D" id="1.25.40.20">
    <property type="entry name" value="Ankyrin repeat-containing domain"/>
    <property type="match status" value="1"/>
</dbReference>
<sequence>MVHPTITQTPLHAAFAFEMLRLKPELSRTRNRDGFCPIHLASSWGHVDIVREMLAANKSLARLCDGNGYTAVHSAAANNQVEVLAALLKEEPGLAREVTGEGETALHVAVKNYMIGAATHLIGHCKDILNVVDGSGNTALHCAVARKQVQAVVATLISAAAFKGGINVPSNSQDDDNIFLFLRMDMVALMVSASVIVFLVSGLPLKHRITTWLLTAALWLAVTFLVYAFVVGVDINAKYDEEVDTWAYNAYYAWLALMACLFLYHFLVLVVVFLLWLRRKVKDSMGRLVEVVRRAWKWLRHWMVGGGGGGGVRVGL</sequence>
<evidence type="ECO:0000313" key="9">
    <source>
        <dbReference type="EMBL" id="KAK1314577.1"/>
    </source>
</evidence>
<dbReference type="SUPFAM" id="SSF48403">
    <property type="entry name" value="Ankyrin repeat"/>
    <property type="match status" value="1"/>
</dbReference>
<evidence type="ECO:0000256" key="1">
    <source>
        <dbReference type="ARBA" id="ARBA00004141"/>
    </source>
</evidence>
<comment type="subcellular location">
    <subcellularLocation>
        <location evidence="1">Membrane</location>
        <topology evidence="1">Multi-pass membrane protein</topology>
    </subcellularLocation>
</comment>
<evidence type="ECO:0000256" key="6">
    <source>
        <dbReference type="ARBA" id="ARBA00023136"/>
    </source>
</evidence>
<dbReference type="AlphaFoldDB" id="A0AAV9EMR5"/>
<accession>A0AAV9EMR5</accession>
<evidence type="ECO:0000256" key="5">
    <source>
        <dbReference type="ARBA" id="ARBA00023043"/>
    </source>
</evidence>
<feature type="transmembrane region" description="Helical" evidence="7">
    <location>
        <begin position="212"/>
        <end position="231"/>
    </location>
</feature>
<protein>
    <recommendedName>
        <fullName evidence="8">PGG domain-containing protein</fullName>
    </recommendedName>
</protein>
<name>A0AAV9EMR5_ACOCL</name>
<evidence type="ECO:0000313" key="10">
    <source>
        <dbReference type="Proteomes" id="UP001180020"/>
    </source>
</evidence>
<dbReference type="Pfam" id="PF12796">
    <property type="entry name" value="Ank_2"/>
    <property type="match status" value="1"/>
</dbReference>
<comment type="caution">
    <text evidence="9">The sequence shown here is derived from an EMBL/GenBank/DDBJ whole genome shotgun (WGS) entry which is preliminary data.</text>
</comment>
<reference evidence="9" key="2">
    <citation type="submission" date="2023-06" db="EMBL/GenBank/DDBJ databases">
        <authorList>
            <person name="Ma L."/>
            <person name="Liu K.-W."/>
            <person name="Li Z."/>
            <person name="Hsiao Y.-Y."/>
            <person name="Qi Y."/>
            <person name="Fu T."/>
            <person name="Tang G."/>
            <person name="Zhang D."/>
            <person name="Sun W.-H."/>
            <person name="Liu D.-K."/>
            <person name="Li Y."/>
            <person name="Chen G.-Z."/>
            <person name="Liu X.-D."/>
            <person name="Liao X.-Y."/>
            <person name="Jiang Y.-T."/>
            <person name="Yu X."/>
            <person name="Hao Y."/>
            <person name="Huang J."/>
            <person name="Zhao X.-W."/>
            <person name="Ke S."/>
            <person name="Chen Y.-Y."/>
            <person name="Wu W.-L."/>
            <person name="Hsu J.-L."/>
            <person name="Lin Y.-F."/>
            <person name="Huang M.-D."/>
            <person name="Li C.-Y."/>
            <person name="Huang L."/>
            <person name="Wang Z.-W."/>
            <person name="Zhao X."/>
            <person name="Zhong W.-Y."/>
            <person name="Peng D.-H."/>
            <person name="Ahmad S."/>
            <person name="Lan S."/>
            <person name="Zhang J.-S."/>
            <person name="Tsai W.-C."/>
            <person name="Van De Peer Y."/>
            <person name="Liu Z.-J."/>
        </authorList>
    </citation>
    <scope>NUCLEOTIDE SEQUENCE</scope>
    <source>
        <strain evidence="9">CP</strain>
        <tissue evidence="9">Leaves</tissue>
    </source>
</reference>
<keyword evidence="2 7" id="KW-0812">Transmembrane</keyword>
<reference evidence="9" key="1">
    <citation type="journal article" date="2023" name="Nat. Commun.">
        <title>Diploid and tetraploid genomes of Acorus and the evolution of monocots.</title>
        <authorList>
            <person name="Ma L."/>
            <person name="Liu K.W."/>
            <person name="Li Z."/>
            <person name="Hsiao Y.Y."/>
            <person name="Qi Y."/>
            <person name="Fu T."/>
            <person name="Tang G.D."/>
            <person name="Zhang D."/>
            <person name="Sun W.H."/>
            <person name="Liu D.K."/>
            <person name="Li Y."/>
            <person name="Chen G.Z."/>
            <person name="Liu X.D."/>
            <person name="Liao X.Y."/>
            <person name="Jiang Y.T."/>
            <person name="Yu X."/>
            <person name="Hao Y."/>
            <person name="Huang J."/>
            <person name="Zhao X.W."/>
            <person name="Ke S."/>
            <person name="Chen Y.Y."/>
            <person name="Wu W.L."/>
            <person name="Hsu J.L."/>
            <person name="Lin Y.F."/>
            <person name="Huang M.D."/>
            <person name="Li C.Y."/>
            <person name="Huang L."/>
            <person name="Wang Z.W."/>
            <person name="Zhao X."/>
            <person name="Zhong W.Y."/>
            <person name="Peng D.H."/>
            <person name="Ahmad S."/>
            <person name="Lan S."/>
            <person name="Zhang J.S."/>
            <person name="Tsai W.C."/>
            <person name="Van de Peer Y."/>
            <person name="Liu Z.J."/>
        </authorList>
    </citation>
    <scope>NUCLEOTIDE SEQUENCE</scope>
    <source>
        <strain evidence="9">CP</strain>
    </source>
</reference>
<keyword evidence="6 7" id="KW-0472">Membrane</keyword>
<dbReference type="InterPro" id="IPR026961">
    <property type="entry name" value="PGG_dom"/>
</dbReference>
<dbReference type="PANTHER" id="PTHR24186">
    <property type="entry name" value="PROTEIN PHOSPHATASE 1 REGULATORY SUBUNIT"/>
    <property type="match status" value="1"/>
</dbReference>